<dbReference type="AlphaFoldDB" id="A0A6G9AH48"/>
<dbReference type="SUPFAM" id="SSF49452">
    <property type="entry name" value="Starch-binding domain-like"/>
    <property type="match status" value="1"/>
</dbReference>
<evidence type="ECO:0008006" key="3">
    <source>
        <dbReference type="Google" id="ProtNLM"/>
    </source>
</evidence>
<sequence length="494" mass="54351">MNNLVLRILVGVVLLTTCGCNEDLFIDPSTYSSIRGQVLFSSTRKPAAHVLVRLSPTSRSLDTDSLGYFRFDSVLTGKYTLQAMLTGFLNEFAAIEVGDQQLTAVTLLLRDDKSQNKPSTTPTVIAPKSGSDTLKTSLTLRWKATDPDKDSLTYDVTVFQDGVAEPVVQSLDQKADSLQVKNLAYNAVYYWQVTVKDGFNAVKGDISTFRTRPFPEFPYVYVKPVNGRLQLFTSTGTGEEIQLTTQGSNWRPVASPNKREIAFISNMKTDLHLFIMNRDGSNLRQITSIPLAGIIPTDLSFCWSPDGTQLLYPSNNKLYAIQTNGTGLRIVSKLASGQFFSGCDWAEQGNLIVARSSSSDLYDNNLVLISSKVDSVTLLIAPKGRISNPVFSIDGKQLLYSYDISQFQNEQGRQLNAHIQLLTLQTGVITDLSGSGKPAGTNDIDPRFSLNGAKIIFTNVDNANENQRGAYVMDLSGISRNLAVNQAQMACWRQ</sequence>
<dbReference type="PROSITE" id="PS51257">
    <property type="entry name" value="PROKAR_LIPOPROTEIN"/>
    <property type="match status" value="1"/>
</dbReference>
<evidence type="ECO:0000313" key="1">
    <source>
        <dbReference type="EMBL" id="QIP11636.1"/>
    </source>
</evidence>
<reference evidence="1 2" key="1">
    <citation type="submission" date="2020-03" db="EMBL/GenBank/DDBJ databases">
        <authorList>
            <person name="Kim M.K."/>
        </authorList>
    </citation>
    <scope>NUCLEOTIDE SEQUENCE [LARGE SCALE GENOMIC DNA]</scope>
    <source>
        <strain evidence="1 2">BT328</strain>
    </source>
</reference>
<evidence type="ECO:0000313" key="2">
    <source>
        <dbReference type="Proteomes" id="UP000501802"/>
    </source>
</evidence>
<keyword evidence="2" id="KW-1185">Reference proteome</keyword>
<dbReference type="InterPro" id="IPR013783">
    <property type="entry name" value="Ig-like_fold"/>
</dbReference>
<dbReference type="GO" id="GO:0030246">
    <property type="term" value="F:carbohydrate binding"/>
    <property type="evidence" value="ECO:0007669"/>
    <property type="project" value="InterPro"/>
</dbReference>
<dbReference type="PANTHER" id="PTHR36842">
    <property type="entry name" value="PROTEIN TOLB HOMOLOG"/>
    <property type="match status" value="1"/>
</dbReference>
<dbReference type="Gene3D" id="2.60.40.10">
    <property type="entry name" value="Immunoglobulins"/>
    <property type="match status" value="1"/>
</dbReference>
<dbReference type="Gene3D" id="2.60.40.1120">
    <property type="entry name" value="Carboxypeptidase-like, regulatory domain"/>
    <property type="match status" value="1"/>
</dbReference>
<dbReference type="PANTHER" id="PTHR36842:SF1">
    <property type="entry name" value="PROTEIN TOLB"/>
    <property type="match status" value="1"/>
</dbReference>
<dbReference type="SUPFAM" id="SSF49265">
    <property type="entry name" value="Fibronectin type III"/>
    <property type="match status" value="1"/>
</dbReference>
<accession>A0A6G9AH48</accession>
<dbReference type="EMBL" id="CP050063">
    <property type="protein sequence ID" value="QIP11636.1"/>
    <property type="molecule type" value="Genomic_DNA"/>
</dbReference>
<dbReference type="InterPro" id="IPR013784">
    <property type="entry name" value="Carb-bd-like_fold"/>
</dbReference>
<gene>
    <name evidence="1" type="ORF">G8759_02805</name>
</gene>
<organism evidence="1 2">
    <name type="scientific">Spirosoma aureum</name>
    <dbReference type="NCBI Taxonomy" id="2692134"/>
    <lineage>
        <taxon>Bacteria</taxon>
        <taxon>Pseudomonadati</taxon>
        <taxon>Bacteroidota</taxon>
        <taxon>Cytophagia</taxon>
        <taxon>Cytophagales</taxon>
        <taxon>Cytophagaceae</taxon>
        <taxon>Spirosoma</taxon>
    </lineage>
</organism>
<dbReference type="RefSeq" id="WP_167205013.1">
    <property type="nucleotide sequence ID" value="NZ_CP050063.1"/>
</dbReference>
<dbReference type="Gene3D" id="2.120.10.30">
    <property type="entry name" value="TolB, C-terminal domain"/>
    <property type="match status" value="1"/>
</dbReference>
<dbReference type="KEGG" id="spib:G8759_02805"/>
<dbReference type="Proteomes" id="UP000501802">
    <property type="component" value="Chromosome"/>
</dbReference>
<dbReference type="SUPFAM" id="SSF82171">
    <property type="entry name" value="DPP6 N-terminal domain-like"/>
    <property type="match status" value="1"/>
</dbReference>
<proteinExistence type="predicted"/>
<protein>
    <recommendedName>
        <fullName evidence="3">Fibronectin type-III domain-containing protein</fullName>
    </recommendedName>
</protein>
<dbReference type="InterPro" id="IPR011042">
    <property type="entry name" value="6-blade_b-propeller_TolB-like"/>
</dbReference>
<name>A0A6G9AH48_9BACT</name>
<dbReference type="Pfam" id="PF13715">
    <property type="entry name" value="CarbopepD_reg_2"/>
    <property type="match status" value="1"/>
</dbReference>
<dbReference type="InterPro" id="IPR036116">
    <property type="entry name" value="FN3_sf"/>
</dbReference>